<dbReference type="AlphaFoldDB" id="A0A183Q6E6"/>
<accession>A0A183Q6E6</accession>
<keyword evidence="2" id="KW-1185">Reference proteome</keyword>
<dbReference type="Proteomes" id="UP000269396">
    <property type="component" value="Unassembled WGS sequence"/>
</dbReference>
<name>A0A183Q6E6_9TREM</name>
<dbReference type="PROSITE" id="PS51257">
    <property type="entry name" value="PROKAR_LIPOPROTEIN"/>
    <property type="match status" value="1"/>
</dbReference>
<evidence type="ECO:0000313" key="2">
    <source>
        <dbReference type="Proteomes" id="UP000269396"/>
    </source>
</evidence>
<organism evidence="1 2">
    <name type="scientific">Schistosoma mattheei</name>
    <dbReference type="NCBI Taxonomy" id="31246"/>
    <lineage>
        <taxon>Eukaryota</taxon>
        <taxon>Metazoa</taxon>
        <taxon>Spiralia</taxon>
        <taxon>Lophotrochozoa</taxon>
        <taxon>Platyhelminthes</taxon>
        <taxon>Trematoda</taxon>
        <taxon>Digenea</taxon>
        <taxon>Strigeidida</taxon>
        <taxon>Schistosomatoidea</taxon>
        <taxon>Schistosomatidae</taxon>
        <taxon>Schistosoma</taxon>
    </lineage>
</organism>
<gene>
    <name evidence="1" type="ORF">SMTD_LOCUS22180</name>
</gene>
<sequence>MRLTRVIASNAALAVGCNASTTFGFCVVIGLARPRVSEYLVIVGHEGSKPSEFNMLVRKRYATPVPTKQDLYLPTSS</sequence>
<protein>
    <submittedName>
        <fullName evidence="1">Uncharacterized protein</fullName>
    </submittedName>
</protein>
<dbReference type="EMBL" id="UZAL01050215">
    <property type="protein sequence ID" value="VDP86655.1"/>
    <property type="molecule type" value="Genomic_DNA"/>
</dbReference>
<proteinExistence type="predicted"/>
<evidence type="ECO:0000313" key="1">
    <source>
        <dbReference type="EMBL" id="VDP86655.1"/>
    </source>
</evidence>
<reference evidence="1 2" key="1">
    <citation type="submission" date="2018-11" db="EMBL/GenBank/DDBJ databases">
        <authorList>
            <consortium name="Pathogen Informatics"/>
        </authorList>
    </citation>
    <scope>NUCLEOTIDE SEQUENCE [LARGE SCALE GENOMIC DNA]</scope>
    <source>
        <strain>Denwood</strain>
        <strain evidence="2">Zambia</strain>
    </source>
</reference>